<feature type="domain" description="Nudix hydrolase" evidence="7">
    <location>
        <begin position="66"/>
        <end position="201"/>
    </location>
</feature>
<dbReference type="GO" id="GO:0006637">
    <property type="term" value="P:acyl-CoA metabolic process"/>
    <property type="evidence" value="ECO:0007669"/>
    <property type="project" value="UniProtKB-ARBA"/>
</dbReference>
<evidence type="ECO:0000256" key="4">
    <source>
        <dbReference type="ARBA" id="ARBA00022801"/>
    </source>
</evidence>
<dbReference type="PANTHER" id="PTHR12992:SF24">
    <property type="entry name" value="PEROXISOMAL COENZYME A DIPHOSPHATASE NUDT7"/>
    <property type="match status" value="1"/>
</dbReference>
<dbReference type="CDD" id="cd03426">
    <property type="entry name" value="NUDIX_CoAse_Nudt7"/>
    <property type="match status" value="2"/>
</dbReference>
<dbReference type="InterPro" id="IPR000086">
    <property type="entry name" value="NUDIX_hydrolase_dom"/>
</dbReference>
<name>A0A0B2QFK3_GLYSO</name>
<dbReference type="GO" id="GO:0010945">
    <property type="term" value="F:coenzyme A diphosphatase activity"/>
    <property type="evidence" value="ECO:0007669"/>
    <property type="project" value="InterPro"/>
</dbReference>
<keyword evidence="5" id="KW-0460">Magnesium</keyword>
<keyword evidence="4 8" id="KW-0378">Hydrolase</keyword>
<dbReference type="Gene3D" id="3.90.79.10">
    <property type="entry name" value="Nucleoside Triphosphate Pyrophosphohydrolase"/>
    <property type="match status" value="2"/>
</dbReference>
<evidence type="ECO:0000256" key="1">
    <source>
        <dbReference type="ARBA" id="ARBA00001936"/>
    </source>
</evidence>
<dbReference type="GO" id="GO:0046872">
    <property type="term" value="F:metal ion binding"/>
    <property type="evidence" value="ECO:0007669"/>
    <property type="project" value="UniProtKB-KW"/>
</dbReference>
<reference evidence="8" key="1">
    <citation type="submission" date="2014-07" db="EMBL/GenBank/DDBJ databases">
        <title>Identification of a novel salt tolerance gene in wild soybean by whole-genome sequencing.</title>
        <authorList>
            <person name="Lam H.-M."/>
            <person name="Qi X."/>
            <person name="Li M.-W."/>
            <person name="Liu X."/>
            <person name="Xie M."/>
            <person name="Ni M."/>
            <person name="Xu X."/>
        </authorList>
    </citation>
    <scope>NUCLEOTIDE SEQUENCE [LARGE SCALE GENOMIC DNA]</scope>
    <source>
        <tissue evidence="8">Root</tissue>
    </source>
</reference>
<evidence type="ECO:0000313" key="8">
    <source>
        <dbReference type="EMBL" id="KHN18929.1"/>
    </source>
</evidence>
<dbReference type="Proteomes" id="UP000053555">
    <property type="component" value="Unassembled WGS sequence"/>
</dbReference>
<dbReference type="FunFam" id="3.90.79.10:FF:000036">
    <property type="entry name" value="Nudix hydrolase 11"/>
    <property type="match status" value="2"/>
</dbReference>
<dbReference type="GO" id="GO:0015937">
    <property type="term" value="P:coenzyme A biosynthetic process"/>
    <property type="evidence" value="ECO:0007669"/>
    <property type="project" value="UniProtKB-ARBA"/>
</dbReference>
<dbReference type="PROSITE" id="PS51462">
    <property type="entry name" value="NUDIX"/>
    <property type="match status" value="2"/>
</dbReference>
<evidence type="ECO:0000256" key="5">
    <source>
        <dbReference type="ARBA" id="ARBA00022842"/>
    </source>
</evidence>
<comment type="cofactor">
    <cofactor evidence="1">
        <name>Mn(2+)</name>
        <dbReference type="ChEBI" id="CHEBI:29035"/>
    </cofactor>
</comment>
<evidence type="ECO:0000259" key="7">
    <source>
        <dbReference type="PROSITE" id="PS51462"/>
    </source>
</evidence>
<comment type="cofactor">
    <cofactor evidence="2">
        <name>Mg(2+)</name>
        <dbReference type="ChEBI" id="CHEBI:18420"/>
    </cofactor>
</comment>
<dbReference type="AlphaFoldDB" id="A0A0B2QFK3"/>
<dbReference type="GO" id="GO:0008893">
    <property type="term" value="F:guanosine-3',5'-bis(diphosphate) 3'-diphosphatase activity"/>
    <property type="evidence" value="ECO:0007669"/>
    <property type="project" value="UniProtKB-ARBA"/>
</dbReference>
<keyword evidence="6" id="KW-0464">Manganese</keyword>
<evidence type="ECO:0000256" key="3">
    <source>
        <dbReference type="ARBA" id="ARBA00022723"/>
    </source>
</evidence>
<dbReference type="EC" id="3.6.1.-" evidence="8"/>
<organism evidence="8">
    <name type="scientific">Glycine soja</name>
    <name type="common">Wild soybean</name>
    <dbReference type="NCBI Taxonomy" id="3848"/>
    <lineage>
        <taxon>Eukaryota</taxon>
        <taxon>Viridiplantae</taxon>
        <taxon>Streptophyta</taxon>
        <taxon>Embryophyta</taxon>
        <taxon>Tracheophyta</taxon>
        <taxon>Spermatophyta</taxon>
        <taxon>Magnoliopsida</taxon>
        <taxon>eudicotyledons</taxon>
        <taxon>Gunneridae</taxon>
        <taxon>Pentapetalae</taxon>
        <taxon>rosids</taxon>
        <taxon>fabids</taxon>
        <taxon>Fabales</taxon>
        <taxon>Fabaceae</taxon>
        <taxon>Papilionoideae</taxon>
        <taxon>50 kb inversion clade</taxon>
        <taxon>NPAAA clade</taxon>
        <taxon>indigoferoid/millettioid clade</taxon>
        <taxon>Phaseoleae</taxon>
        <taxon>Glycine</taxon>
        <taxon>Glycine subgen. Soja</taxon>
    </lineage>
</organism>
<protein>
    <submittedName>
        <fullName evidence="8">Nudix hydrolase 15, mitochondrial</fullName>
        <ecNumber evidence="8">3.6.1.-</ecNumber>
    </submittedName>
</protein>
<dbReference type="EMBL" id="KN659549">
    <property type="protein sequence ID" value="KHN18929.1"/>
    <property type="molecule type" value="Genomic_DNA"/>
</dbReference>
<accession>A0A0B2QFK3</accession>
<dbReference type="InterPro" id="IPR045121">
    <property type="entry name" value="CoAse"/>
</dbReference>
<evidence type="ECO:0000256" key="2">
    <source>
        <dbReference type="ARBA" id="ARBA00001946"/>
    </source>
</evidence>
<proteinExistence type="predicted"/>
<evidence type="ECO:0000256" key="6">
    <source>
        <dbReference type="ARBA" id="ARBA00023211"/>
    </source>
</evidence>
<dbReference type="Pfam" id="PF00293">
    <property type="entry name" value="NUDIX"/>
    <property type="match status" value="2"/>
</dbReference>
<feature type="domain" description="Nudix hydrolase" evidence="7">
    <location>
        <begin position="253"/>
        <end position="409"/>
    </location>
</feature>
<dbReference type="PANTHER" id="PTHR12992">
    <property type="entry name" value="NUDIX HYDROLASE"/>
    <property type="match status" value="1"/>
</dbReference>
<gene>
    <name evidence="8" type="ORF">glysoja_036108</name>
</gene>
<keyword evidence="3" id="KW-0479">Metal-binding</keyword>
<dbReference type="GO" id="GO:0015938">
    <property type="term" value="P:coenzyme A catabolic process"/>
    <property type="evidence" value="ECO:0007669"/>
    <property type="project" value="TreeGrafter"/>
</dbReference>
<dbReference type="SUPFAM" id="SSF55811">
    <property type="entry name" value="Nudix"/>
    <property type="match status" value="2"/>
</dbReference>
<dbReference type="InterPro" id="IPR015797">
    <property type="entry name" value="NUDIX_hydrolase-like_dom_sf"/>
</dbReference>
<dbReference type="GO" id="GO:0005737">
    <property type="term" value="C:cytoplasm"/>
    <property type="evidence" value="ECO:0007669"/>
    <property type="project" value="UniProtKB-ARBA"/>
</dbReference>
<sequence length="443" mass="49510">MDSSNSNGGSQRLLDLAQRLRLDKPPPFPEDILDQIMEEKGDKVVSEVSYTESATPIAQNTEKIRYKRAAVLICIFEGDAGDLRVILTKRSSKLSTYSGQVALPGGKAEEGDKDDGDTAKREAMEEIGLDPELVDVVTVLEPFFSKYLMRVIPVIGILHDKKAFKPVLNPAEVEAVFDAPLEMFLKDEKRSQKKMQCMGENYLIHLFDYEIEHKKFLIWGLTAGILIRAASVVYQRPPAFMEQNPKFKLPGDLTIAAVLICVFEGADGNLRVFLTQRASSLSTHSGEVALPGGKREEGDADDVQTALREAKEEIGLDPSLVSVITLLPPFHTKYGVTIIPVVGVLFDKDAFSPVLNSAEVEAIFDVPLEMFLKNDNRRAEEREWMGEKHLVHYFDYEDGNKKYVIWAITAAILIRSATLLLQRPPAFLEQRPKIWGGMTENDI</sequence>